<dbReference type="PRINTS" id="PR00865">
    <property type="entry name" value="HPVCAPSIDL1"/>
</dbReference>
<evidence type="ECO:0000256" key="10">
    <source>
        <dbReference type="ARBA" id="ARBA00023157"/>
    </source>
</evidence>
<keyword evidence="4 12" id="KW-1162">Viral penetration into host cytoplasm</keyword>
<keyword evidence="9 12" id="KW-0426">Late protein</keyword>
<evidence type="ECO:0000256" key="7">
    <source>
        <dbReference type="ARBA" id="ARBA00022844"/>
    </source>
</evidence>
<dbReference type="EMBL" id="EF177181">
    <property type="protein sequence ID" value="ABO76830.1"/>
    <property type="molecule type" value="Genomic_DNA"/>
</dbReference>
<feature type="disulfide bond" description="Interchain (with Cys-490)" evidence="12">
    <location>
        <position position="238"/>
    </location>
</feature>
<proteinExistence type="inferred from homology"/>
<comment type="function">
    <text evidence="12 13">Forms an icosahedral capsid with a T=7 symmetry and a 50 nm diameter. The capsid is composed of 72 pentamers linked to each other by disulfide bonds and associated with L2 proteins. Binds to heparan sulfate proteoglycans on cell surface of basal layer keratinocytes to provide initial virion attachment. This binding mediates a conformational change in the virus capsid that facilitates efficient infection. The virion enters the host cell via endocytosis. During virus trafficking, L1 protein dissociates from the viral DNA and the genomic DNA is released to the host nucleus. The virion assembly takes place within the cell nucleus. Encapsulates the genomic DNA together with protein L2.</text>
</comment>
<accession>A9XCT1</accession>
<gene>
    <name evidence="12 13 15" type="primary">L1</name>
</gene>
<keyword evidence="5 12" id="KW-1161">Viral attachment to host cell</keyword>
<name>A9XCT1_HPV56</name>
<evidence type="ECO:0000256" key="14">
    <source>
        <dbReference type="SAM" id="MobiDB-lite"/>
    </source>
</evidence>
<dbReference type="SUPFAM" id="SSF88648">
    <property type="entry name" value="Group I dsDNA viruses"/>
    <property type="match status" value="1"/>
</dbReference>
<comment type="subcellular location">
    <subcellularLocation>
        <location evidence="12">Virion</location>
    </subcellularLocation>
    <subcellularLocation>
        <location evidence="12">Host nucleus</location>
    </subcellularLocation>
</comment>
<dbReference type="InterPro" id="IPR002210">
    <property type="entry name" value="Capsid_L1_Papillomavir"/>
</dbReference>
<protein>
    <recommendedName>
        <fullName evidence="12 13">Major capsid protein L1</fullName>
    </recommendedName>
</protein>
<dbReference type="HAMAP" id="MF_04002">
    <property type="entry name" value="PPV_L1"/>
    <property type="match status" value="1"/>
</dbReference>
<comment type="similarity">
    <text evidence="12 13">Belongs to the papillomaviridae L1 protein family.</text>
</comment>
<dbReference type="GO" id="GO:0005198">
    <property type="term" value="F:structural molecule activity"/>
    <property type="evidence" value="ECO:0007669"/>
    <property type="project" value="UniProtKB-UniRule"/>
</dbReference>
<keyword evidence="7 12" id="KW-0946">Virion</keyword>
<evidence type="ECO:0000256" key="6">
    <source>
        <dbReference type="ARBA" id="ARBA00022828"/>
    </source>
</evidence>
<dbReference type="GO" id="GO:0019062">
    <property type="term" value="P:virion attachment to host cell"/>
    <property type="evidence" value="ECO:0007669"/>
    <property type="project" value="UniProtKB-UniRule"/>
</dbReference>
<evidence type="ECO:0000256" key="2">
    <source>
        <dbReference type="ARBA" id="ARBA00022562"/>
    </source>
</evidence>
<evidence type="ECO:0000256" key="11">
    <source>
        <dbReference type="ARBA" id="ARBA00023296"/>
    </source>
</evidence>
<dbReference type="InterPro" id="IPR036973">
    <property type="entry name" value="Capsid_L1_sf_Papillomavir"/>
</dbReference>
<keyword evidence="8 12" id="KW-1164">Virus endocytosis by host</keyword>
<feature type="region of interest" description="Disordered" evidence="14">
    <location>
        <begin position="537"/>
        <end position="563"/>
    </location>
</feature>
<dbReference type="Proteomes" id="UP000154480">
    <property type="component" value="Genome"/>
</dbReference>
<evidence type="ECO:0000256" key="12">
    <source>
        <dbReference type="HAMAP-Rule" id="MF_04002"/>
    </source>
</evidence>
<keyword evidence="11 12" id="KW-1160">Virus entry into host cell</keyword>
<evidence type="ECO:0000256" key="3">
    <source>
        <dbReference type="ARBA" id="ARBA00022581"/>
    </source>
</evidence>
<keyword evidence="6 13" id="KW-1145">T=7 icosahedral capsid protein</keyword>
<evidence type="ECO:0000313" key="15">
    <source>
        <dbReference type="EMBL" id="ABO76830.1"/>
    </source>
</evidence>
<dbReference type="GO" id="GO:0075509">
    <property type="term" value="P:endocytosis involved in viral entry into host cell"/>
    <property type="evidence" value="ECO:0007669"/>
    <property type="project" value="UniProtKB-KW"/>
</dbReference>
<organismHost>
    <name type="scientific">Homo sapiens</name>
    <name type="common">Human</name>
    <dbReference type="NCBI Taxonomy" id="9606"/>
</organismHost>
<keyword evidence="10 12" id="KW-1015">Disulfide bond</keyword>
<dbReference type="GO" id="GO:0042025">
    <property type="term" value="C:host cell nucleus"/>
    <property type="evidence" value="ECO:0007669"/>
    <property type="project" value="UniProtKB-SubCell"/>
</dbReference>
<dbReference type="Gene3D" id="2.60.175.20">
    <property type="entry name" value="Major capsid L1 (late) superfamily, Papillomavirus"/>
    <property type="match status" value="2"/>
</dbReference>
<keyword evidence="1 12" id="KW-0167">Capsid protein</keyword>
<keyword evidence="2 12" id="KW-1048">Host nucleus</keyword>
<reference evidence="15 16" key="1">
    <citation type="submission" date="2006-12" db="EMBL/GenBank/DDBJ databases">
        <title>HPV56 Prototype Variant is Associated with Cervical Abnormalities.</title>
        <authorList>
            <person name="Fu L."/>
            <person name="Burk R.D."/>
        </authorList>
    </citation>
    <scope>NUCLEOTIDE SEQUENCE [LARGE SCALE GENOMIC DNA]</scope>
</reference>
<comment type="subunit">
    <text evidence="12">Self-assembles into homopentamers. The capsid has an icosahedral symmetry and consists of 72 capsomers, with each capsomer being a pentamer of L1. Interacts with the minor capsid protein L2; this interaction is necessary for viral genome encapsidation. Interacts with protein E2; this interaction enhances E2-dependent replication and transcription activation.</text>
</comment>
<feature type="disulfide bond" description="Interchain (with Cys-238)" evidence="12">
    <location>
        <position position="490"/>
    </location>
</feature>
<sequence>MCGKHHFIQVLTWCCLQAPVRGPLFLSLLMMLPMMYIYRDPPLHYGLCIFLDVGAVNVFPIFLQMATWRPSENKVYLPPTPVSKVVATDSYVKRTSIFYHAGSSRLLAVGHPYYSVTKDNTKTNIPKVSAYQYRVFRVRLPDPNKFGLPDTNIYNPDQERLVWACVGLEVGRGQPLGAGLSGHPLFNRLDDTESSNLANNNVIEDSRDNISVDGKQTQLCIVGCTPAMGEHWTKGAVCKSTQVTTGDCPPLALINTPIEDGDMIDTGFGAMDFKVLQESKAEVPLDIVQSTCKYPDYLKMSADAYGDSMWFYLRREQLFARHYFNRAGKVGETIPAELYLKGSNGREPPPSSVYVATPSGSMITSEAQLFNKPYWLQRAQGHNNGICWGNQLFVTVVDTTRSTNMTISTATEQLSKYDARKINQYLRHVEEYELQFVFQLCKITLSAEVMAYLHNMNANLLEDWNIGLSPPVATSLEDKYRYVRSTAITCQREQPPTEKQDPLAKYKFWDVNLQDSFSTDLDQFPLGRKFLMQLGTRSKPAVATSKKRSAPTSTSTPAKRKRR</sequence>
<evidence type="ECO:0000256" key="9">
    <source>
        <dbReference type="ARBA" id="ARBA00022921"/>
    </source>
</evidence>
<dbReference type="InterPro" id="IPR011222">
    <property type="entry name" value="dsDNA_vir_gr_I_capsid"/>
</dbReference>
<dbReference type="Pfam" id="PF00500">
    <property type="entry name" value="Late_protein_L1"/>
    <property type="match status" value="1"/>
</dbReference>
<organism evidence="15 16">
    <name type="scientific">Human papillomavirus 56</name>
    <dbReference type="NCBI Taxonomy" id="10596"/>
    <lineage>
        <taxon>Viruses</taxon>
        <taxon>Monodnaviria</taxon>
        <taxon>Shotokuvirae</taxon>
        <taxon>Cossaviricota</taxon>
        <taxon>Papovaviricetes</taxon>
        <taxon>Zurhausenvirales</taxon>
        <taxon>Papillomaviridae</taxon>
        <taxon>Firstpapillomavirinae</taxon>
        <taxon>Alphapapillomavirus</taxon>
        <taxon>Alphapapillomavirus 6</taxon>
    </lineage>
</organism>
<evidence type="ECO:0000256" key="4">
    <source>
        <dbReference type="ARBA" id="ARBA00022595"/>
    </source>
</evidence>
<evidence type="ECO:0000256" key="13">
    <source>
        <dbReference type="RuleBase" id="RU361248"/>
    </source>
</evidence>
<dbReference type="GO" id="GO:0039620">
    <property type="term" value="C:T=7 icosahedral viral capsid"/>
    <property type="evidence" value="ECO:0007669"/>
    <property type="project" value="UniProtKB-UniRule"/>
</dbReference>
<evidence type="ECO:0000256" key="5">
    <source>
        <dbReference type="ARBA" id="ARBA00022804"/>
    </source>
</evidence>
<evidence type="ECO:0000256" key="1">
    <source>
        <dbReference type="ARBA" id="ARBA00022561"/>
    </source>
</evidence>
<evidence type="ECO:0000313" key="16">
    <source>
        <dbReference type="Proteomes" id="UP000154480"/>
    </source>
</evidence>
<keyword evidence="3 12" id="KW-0945">Host-virus interaction</keyword>
<evidence type="ECO:0000256" key="8">
    <source>
        <dbReference type="ARBA" id="ARBA00022890"/>
    </source>
</evidence>